<dbReference type="AlphaFoldDB" id="A0A1U6GRU4"/>
<dbReference type="RefSeq" id="WP_079729177.1">
    <property type="nucleotide sequence ID" value="NZ_FVZE01000001.1"/>
</dbReference>
<evidence type="ECO:0000313" key="2">
    <source>
        <dbReference type="EMBL" id="SLJ86216.1"/>
    </source>
</evidence>
<dbReference type="STRING" id="428990.SAMN06295987_101141"/>
<dbReference type="Gene3D" id="3.40.50.1980">
    <property type="entry name" value="Nitrogenase molybdenum iron protein domain"/>
    <property type="match status" value="2"/>
</dbReference>
<evidence type="ECO:0000259" key="1">
    <source>
        <dbReference type="Pfam" id="PF01497"/>
    </source>
</evidence>
<evidence type="ECO:0000313" key="3">
    <source>
        <dbReference type="Proteomes" id="UP000190989"/>
    </source>
</evidence>
<keyword evidence="3" id="KW-1185">Reference proteome</keyword>
<accession>A0A1U6GRU4</accession>
<dbReference type="SUPFAM" id="SSF53807">
    <property type="entry name" value="Helical backbone' metal receptor"/>
    <property type="match status" value="1"/>
</dbReference>
<protein>
    <submittedName>
        <fullName evidence="2">Iron complex transport system substrate-binding protein</fullName>
    </submittedName>
</protein>
<gene>
    <name evidence="2" type="ORF">SAMN06295987_101141</name>
</gene>
<organism evidence="2 3">
    <name type="scientific">Novosphingobium mathurense</name>
    <dbReference type="NCBI Taxonomy" id="428990"/>
    <lineage>
        <taxon>Bacteria</taxon>
        <taxon>Pseudomonadati</taxon>
        <taxon>Pseudomonadota</taxon>
        <taxon>Alphaproteobacteria</taxon>
        <taxon>Sphingomonadales</taxon>
        <taxon>Sphingomonadaceae</taxon>
        <taxon>Novosphingobium</taxon>
    </lineage>
</organism>
<reference evidence="3" key="1">
    <citation type="submission" date="2017-02" db="EMBL/GenBank/DDBJ databases">
        <authorList>
            <person name="Varghese N."/>
            <person name="Submissions S."/>
        </authorList>
    </citation>
    <scope>NUCLEOTIDE SEQUENCE [LARGE SCALE GENOMIC DNA]</scope>
    <source>
        <strain evidence="3">SM117</strain>
    </source>
</reference>
<name>A0A1U6GRU4_9SPHN</name>
<dbReference type="Proteomes" id="UP000190989">
    <property type="component" value="Unassembled WGS sequence"/>
</dbReference>
<sequence length="316" mass="33170">MTLPLPPQSRWTRGKRLARGLVRAGVLALAWAGISGCGGGYTEAAPAAGPGDPAHPTIVSLNPCTDAILAEVTGPGQLLAISGYSHDAQSTSMDLDRARRYRAVSGTVEEVAAIGPKVVVASSFLPPATASALADLGFRVVKIPIAPDLDAARDQIRELAGLAGHPELGRRLIGRIDGALARAAPPRGAAAVPALVWESAGLVAGDDTLIVDMMEHTGFTNAASARGLSQADFLPLEEVLADPPRVVFAVGNPLAEEDRMLHHPALASLSRMKRFPLDRSILWCGGPTIPRAIDALTRARRELDRQDVAARTARVR</sequence>
<dbReference type="InterPro" id="IPR002491">
    <property type="entry name" value="ABC_transptr_periplasmic_BD"/>
</dbReference>
<dbReference type="PANTHER" id="PTHR30535">
    <property type="entry name" value="VITAMIN B12-BINDING PROTEIN"/>
    <property type="match status" value="1"/>
</dbReference>
<dbReference type="EMBL" id="FVZE01000001">
    <property type="protein sequence ID" value="SLJ86216.1"/>
    <property type="molecule type" value="Genomic_DNA"/>
</dbReference>
<feature type="domain" description="Fe/B12 periplasmic-binding" evidence="1">
    <location>
        <begin position="58"/>
        <end position="269"/>
    </location>
</feature>
<dbReference type="InterPro" id="IPR050902">
    <property type="entry name" value="ABC_Transporter_SBP"/>
</dbReference>
<proteinExistence type="predicted"/>
<dbReference type="PANTHER" id="PTHR30535:SF34">
    <property type="entry name" value="MOLYBDATE-BINDING PROTEIN MOLA"/>
    <property type="match status" value="1"/>
</dbReference>
<dbReference type="Pfam" id="PF01497">
    <property type="entry name" value="Peripla_BP_2"/>
    <property type="match status" value="1"/>
</dbReference>